<gene>
    <name evidence="2" type="ORF">BRAD3257_2860</name>
</gene>
<accession>A0A2U3PXT3</accession>
<dbReference type="Proteomes" id="UP000246085">
    <property type="component" value="Chromosome BRAD3257"/>
</dbReference>
<dbReference type="InterPro" id="IPR006342">
    <property type="entry name" value="FkbM_mtfrase"/>
</dbReference>
<protein>
    <submittedName>
        <fullName evidence="2">Putative Methyltransferase FkbM</fullName>
    </submittedName>
</protein>
<evidence type="ECO:0000313" key="3">
    <source>
        <dbReference type="Proteomes" id="UP000246085"/>
    </source>
</evidence>
<evidence type="ECO:0000313" key="2">
    <source>
        <dbReference type="EMBL" id="SPP93919.1"/>
    </source>
</evidence>
<dbReference type="PANTHER" id="PTHR34203">
    <property type="entry name" value="METHYLTRANSFERASE, FKBM FAMILY PROTEIN"/>
    <property type="match status" value="1"/>
</dbReference>
<dbReference type="Gene3D" id="3.40.50.150">
    <property type="entry name" value="Vaccinia Virus protein VP39"/>
    <property type="match status" value="1"/>
</dbReference>
<sequence>MKLKAMARFCYAHVPGLAAVRFAVKDAMAPYLTKPEYQGACRLAIESGLIVDIGANRGQSIAAFRRLAPKSQIVAFEPEPSSAQRLSVRYEANPNVKIYNCALGAEHGTMTLFVPCYGRWNCDGMAATDHAAATDWLRDKGRMYHFNEAKLTVTKHLIECATLDSYGTAPRLIKLHAQGAEPAILRGSKRTIEQHRPALMCAFPSREVNDLLTAWGYRPYIYSRRRFIPGVAQPHVTFTWYLREAHLTQLAV</sequence>
<dbReference type="PANTHER" id="PTHR34203:SF15">
    <property type="entry name" value="SLL1173 PROTEIN"/>
    <property type="match status" value="1"/>
</dbReference>
<name>A0A2U3PXT3_9BRAD</name>
<dbReference type="InterPro" id="IPR029063">
    <property type="entry name" value="SAM-dependent_MTases_sf"/>
</dbReference>
<feature type="domain" description="Methyltransferase FkbM" evidence="1">
    <location>
        <begin position="52"/>
        <end position="218"/>
    </location>
</feature>
<dbReference type="RefSeq" id="WP_122402127.1">
    <property type="nucleotide sequence ID" value="NZ_LS398110.1"/>
</dbReference>
<dbReference type="KEGG" id="bvz:BRAD3257_2860"/>
<organism evidence="2 3">
    <name type="scientific">Bradyrhizobium vignae</name>
    <dbReference type="NCBI Taxonomy" id="1549949"/>
    <lineage>
        <taxon>Bacteria</taxon>
        <taxon>Pseudomonadati</taxon>
        <taxon>Pseudomonadota</taxon>
        <taxon>Alphaproteobacteria</taxon>
        <taxon>Hyphomicrobiales</taxon>
        <taxon>Nitrobacteraceae</taxon>
        <taxon>Bradyrhizobium</taxon>
    </lineage>
</organism>
<dbReference type="GO" id="GO:0032259">
    <property type="term" value="P:methylation"/>
    <property type="evidence" value="ECO:0007669"/>
    <property type="project" value="UniProtKB-KW"/>
</dbReference>
<evidence type="ECO:0000259" key="1">
    <source>
        <dbReference type="Pfam" id="PF05050"/>
    </source>
</evidence>
<dbReference type="EMBL" id="LS398110">
    <property type="protein sequence ID" value="SPP93919.1"/>
    <property type="molecule type" value="Genomic_DNA"/>
</dbReference>
<dbReference type="Pfam" id="PF05050">
    <property type="entry name" value="Methyltransf_21"/>
    <property type="match status" value="1"/>
</dbReference>
<keyword evidence="2" id="KW-0808">Transferase</keyword>
<dbReference type="SUPFAM" id="SSF53335">
    <property type="entry name" value="S-adenosyl-L-methionine-dependent methyltransferases"/>
    <property type="match status" value="1"/>
</dbReference>
<dbReference type="AlphaFoldDB" id="A0A2U3PXT3"/>
<reference evidence="2 3" key="1">
    <citation type="submission" date="2018-03" db="EMBL/GenBank/DDBJ databases">
        <authorList>
            <person name="Gully D."/>
        </authorList>
    </citation>
    <scope>NUCLEOTIDE SEQUENCE [LARGE SCALE GENOMIC DNA]</scope>
    <source>
        <strain evidence="2">ORS3257</strain>
    </source>
</reference>
<dbReference type="GO" id="GO:0008168">
    <property type="term" value="F:methyltransferase activity"/>
    <property type="evidence" value="ECO:0007669"/>
    <property type="project" value="UniProtKB-KW"/>
</dbReference>
<proteinExistence type="predicted"/>
<dbReference type="InterPro" id="IPR052514">
    <property type="entry name" value="SAM-dependent_MTase"/>
</dbReference>
<dbReference type="NCBIfam" id="TIGR01444">
    <property type="entry name" value="fkbM_fam"/>
    <property type="match status" value="1"/>
</dbReference>
<keyword evidence="2" id="KW-0489">Methyltransferase</keyword>